<gene>
    <name evidence="5" type="primary">105316677</name>
</gene>
<dbReference type="InterPro" id="IPR004114">
    <property type="entry name" value="THUMP_dom"/>
</dbReference>
<evidence type="ECO:0000313" key="6">
    <source>
        <dbReference type="Proteomes" id="UP000007879"/>
    </source>
</evidence>
<dbReference type="Proteomes" id="UP000007879">
    <property type="component" value="Unassembled WGS sequence"/>
</dbReference>
<organism evidence="5">
    <name type="scientific">Amphimedon queenslandica</name>
    <name type="common">Sponge</name>
    <dbReference type="NCBI Taxonomy" id="400682"/>
    <lineage>
        <taxon>Eukaryota</taxon>
        <taxon>Metazoa</taxon>
        <taxon>Porifera</taxon>
        <taxon>Demospongiae</taxon>
        <taxon>Heteroscleromorpha</taxon>
        <taxon>Haplosclerida</taxon>
        <taxon>Niphatidae</taxon>
        <taxon>Amphimedon</taxon>
    </lineage>
</organism>
<keyword evidence="2" id="KW-0694">RNA-binding</keyword>
<accession>A0A1X7VJX6</accession>
<dbReference type="Pfam" id="PF02926">
    <property type="entry name" value="THUMP"/>
    <property type="match status" value="1"/>
</dbReference>
<evidence type="ECO:0000313" key="5">
    <source>
        <dbReference type="EnsemblMetazoa" id="Aqu2.1.40229_001"/>
    </source>
</evidence>
<dbReference type="InterPro" id="IPR040183">
    <property type="entry name" value="THUMPD1-like"/>
</dbReference>
<keyword evidence="6" id="KW-1185">Reference proteome</keyword>
<dbReference type="PANTHER" id="PTHR13452:SF10">
    <property type="entry name" value="THUMP DOMAIN-CONTAINING PROTEIN 1"/>
    <property type="match status" value="1"/>
</dbReference>
<dbReference type="FunFam" id="3.30.2300.10:FF:000001">
    <property type="entry name" value="THUMP domain-containing protein 1"/>
    <property type="match status" value="1"/>
</dbReference>
<sequence length="313" mass="35304">MMASVEVSESRKRKKHIQRWKKSKKFKTSKIPELAVGMQGILITTNDKEKLCVSEAYDLLNEYADELYGFQSSNSDEGEQSKDIGDLLLQEISTIKAKPTMRFKAMSTGVKNIVFIQCDSSIDPCHLVHHLLCDIKDNELQKTRFCLKMIPVKNVCHASINDIKKMAPSIISPHFHTDTSSSIEFSVRCKIRNNQGIKRDTLIDLLASFVTDSGAYYHCVNLRQPTLVVCAEVLKNLCCLSVLKDFYELKQYNVSCVAMKTINLKSGDSSIPSIATSQKSCPANLKEEVPNDLDCKEPRSLKDDNQKDELDKL</sequence>
<reference evidence="5" key="2">
    <citation type="submission" date="2017-05" db="UniProtKB">
        <authorList>
            <consortium name="EnsemblMetazoa"/>
        </authorList>
    </citation>
    <scope>IDENTIFICATION</scope>
</reference>
<comment type="similarity">
    <text evidence="1">Belongs to the THUMPD1 family.</text>
</comment>
<dbReference type="GO" id="GO:0006400">
    <property type="term" value="P:tRNA modification"/>
    <property type="evidence" value="ECO:0007669"/>
    <property type="project" value="InterPro"/>
</dbReference>
<name>A0A1X7VJX6_AMPQE</name>
<evidence type="ECO:0000259" key="4">
    <source>
        <dbReference type="PROSITE" id="PS51165"/>
    </source>
</evidence>
<dbReference type="PROSITE" id="PS51165">
    <property type="entry name" value="THUMP"/>
    <property type="match status" value="1"/>
</dbReference>
<dbReference type="KEGG" id="aqu:105316677"/>
<dbReference type="InParanoid" id="A0A1X7VJX6"/>
<evidence type="ECO:0000256" key="1">
    <source>
        <dbReference type="ARBA" id="ARBA00060731"/>
    </source>
</evidence>
<evidence type="ECO:0000256" key="3">
    <source>
        <dbReference type="SAM" id="MobiDB-lite"/>
    </source>
</evidence>
<reference evidence="6" key="1">
    <citation type="journal article" date="2010" name="Nature">
        <title>The Amphimedon queenslandica genome and the evolution of animal complexity.</title>
        <authorList>
            <person name="Srivastava M."/>
            <person name="Simakov O."/>
            <person name="Chapman J."/>
            <person name="Fahey B."/>
            <person name="Gauthier M.E."/>
            <person name="Mitros T."/>
            <person name="Richards G.S."/>
            <person name="Conaco C."/>
            <person name="Dacre M."/>
            <person name="Hellsten U."/>
            <person name="Larroux C."/>
            <person name="Putnam N.H."/>
            <person name="Stanke M."/>
            <person name="Adamska M."/>
            <person name="Darling A."/>
            <person name="Degnan S.M."/>
            <person name="Oakley T.H."/>
            <person name="Plachetzki D.C."/>
            <person name="Zhai Y."/>
            <person name="Adamski M."/>
            <person name="Calcino A."/>
            <person name="Cummins S.F."/>
            <person name="Goodstein D.M."/>
            <person name="Harris C."/>
            <person name="Jackson D.J."/>
            <person name="Leys S.P."/>
            <person name="Shu S."/>
            <person name="Woodcroft B.J."/>
            <person name="Vervoort M."/>
            <person name="Kosik K.S."/>
            <person name="Manning G."/>
            <person name="Degnan B.M."/>
            <person name="Rokhsar D.S."/>
        </authorList>
    </citation>
    <scope>NUCLEOTIDE SEQUENCE [LARGE SCALE GENOMIC DNA]</scope>
</reference>
<dbReference type="STRING" id="400682.A0A1X7VJX6"/>
<dbReference type="EnsemblMetazoa" id="XM_020008962.1">
    <property type="protein sequence ID" value="XP_019864521.1"/>
    <property type="gene ID" value="LOC105316677"/>
</dbReference>
<dbReference type="GO" id="GO:0003723">
    <property type="term" value="F:RNA binding"/>
    <property type="evidence" value="ECO:0007669"/>
    <property type="project" value="UniProtKB-UniRule"/>
</dbReference>
<dbReference type="SUPFAM" id="SSF143437">
    <property type="entry name" value="THUMP domain-like"/>
    <property type="match status" value="1"/>
</dbReference>
<evidence type="ECO:0000256" key="2">
    <source>
        <dbReference type="PROSITE-ProRule" id="PRU00529"/>
    </source>
</evidence>
<dbReference type="AlphaFoldDB" id="A0A1X7VJX6"/>
<dbReference type="CDD" id="cd11717">
    <property type="entry name" value="THUMP_THUMPD1_like"/>
    <property type="match status" value="1"/>
</dbReference>
<dbReference type="PANTHER" id="PTHR13452">
    <property type="entry name" value="THUMP DOMAIN CONTAINING PROTEIN 1-RELATED"/>
    <property type="match status" value="1"/>
</dbReference>
<proteinExistence type="inferred from homology"/>
<feature type="domain" description="THUMP" evidence="4">
    <location>
        <begin position="134"/>
        <end position="244"/>
    </location>
</feature>
<protein>
    <recommendedName>
        <fullName evidence="4">THUMP domain-containing protein</fullName>
    </recommendedName>
</protein>
<dbReference type="OrthoDB" id="367221at2759"/>
<feature type="region of interest" description="Disordered" evidence="3">
    <location>
        <begin position="289"/>
        <end position="313"/>
    </location>
</feature>
<dbReference type="EnsemblMetazoa" id="Aqu2.1.40229_001">
    <property type="protein sequence ID" value="Aqu2.1.40229_001"/>
    <property type="gene ID" value="Aqu2.1.40229"/>
</dbReference>
<dbReference type="Gene3D" id="3.30.2300.10">
    <property type="entry name" value="THUMP superfamily"/>
    <property type="match status" value="1"/>
</dbReference>